<sequence>MSEQDVEESCNWKEQILVLGYTRILQSVITRGKSSWNILTGQNFFSFLLSLEKEQWDDEELILLKGRNHFKWGASLCFKILLSPSQIWSPYPSPFCFHQHERNIIQTLQNFHEKIKQLESPVVTREQFEVDLKTVSQILETLNISQDRINYITAALNFSPYWENLNSVKILDNIDDEIENLDEQLKKLHLLSPDQMCTLVPRSLARSRSGKSLLEATRQKTISSVSKFRESGINEKPEEILLHIIAYAPPRTVGVWVREVMSPQSRQFLASLSAQNGRFDTSNWCIRHAAPCKGGHFLLIGMDEESHSRIQYPAKIYYYTDLLSFTFEPPPYQRGHPDGEAK</sequence>
<dbReference type="EMBL" id="LNIX01000018">
    <property type="protein sequence ID" value="OXA45019.1"/>
    <property type="molecule type" value="Genomic_DNA"/>
</dbReference>
<gene>
    <name evidence="1" type="ORF">Fcan01_19954</name>
</gene>
<evidence type="ECO:0000313" key="2">
    <source>
        <dbReference type="Proteomes" id="UP000198287"/>
    </source>
</evidence>
<name>A0A226DIK9_FOLCA</name>
<organism evidence="1 2">
    <name type="scientific">Folsomia candida</name>
    <name type="common">Springtail</name>
    <dbReference type="NCBI Taxonomy" id="158441"/>
    <lineage>
        <taxon>Eukaryota</taxon>
        <taxon>Metazoa</taxon>
        <taxon>Ecdysozoa</taxon>
        <taxon>Arthropoda</taxon>
        <taxon>Hexapoda</taxon>
        <taxon>Collembola</taxon>
        <taxon>Entomobryomorpha</taxon>
        <taxon>Isotomoidea</taxon>
        <taxon>Isotomidae</taxon>
        <taxon>Proisotominae</taxon>
        <taxon>Folsomia</taxon>
    </lineage>
</organism>
<accession>A0A226DIK9</accession>
<dbReference type="Proteomes" id="UP000198287">
    <property type="component" value="Unassembled WGS sequence"/>
</dbReference>
<reference evidence="1 2" key="1">
    <citation type="submission" date="2015-12" db="EMBL/GenBank/DDBJ databases">
        <title>The genome of Folsomia candida.</title>
        <authorList>
            <person name="Faddeeva A."/>
            <person name="Derks M.F."/>
            <person name="Anvar Y."/>
            <person name="Smit S."/>
            <person name="Van Straalen N."/>
            <person name="Roelofs D."/>
        </authorList>
    </citation>
    <scope>NUCLEOTIDE SEQUENCE [LARGE SCALE GENOMIC DNA]</scope>
    <source>
        <strain evidence="1 2">VU population</strain>
        <tissue evidence="1">Whole body</tissue>
    </source>
</reference>
<proteinExistence type="predicted"/>
<evidence type="ECO:0000313" key="1">
    <source>
        <dbReference type="EMBL" id="OXA45019.1"/>
    </source>
</evidence>
<comment type="caution">
    <text evidence="1">The sequence shown here is derived from an EMBL/GenBank/DDBJ whole genome shotgun (WGS) entry which is preliminary data.</text>
</comment>
<protein>
    <submittedName>
        <fullName evidence="1">Uncharacterized protein</fullName>
    </submittedName>
</protein>
<keyword evidence="2" id="KW-1185">Reference proteome</keyword>
<dbReference type="AlphaFoldDB" id="A0A226DIK9"/>